<keyword evidence="1" id="KW-1133">Transmembrane helix</keyword>
<evidence type="ECO:0000313" key="3">
    <source>
        <dbReference type="Proteomes" id="UP000464884"/>
    </source>
</evidence>
<dbReference type="EMBL" id="CP047129">
    <property type="protein sequence ID" value="QHB62910.1"/>
    <property type="molecule type" value="Genomic_DNA"/>
</dbReference>
<dbReference type="RefSeq" id="WP_117762533.1">
    <property type="nucleotide sequence ID" value="NZ_CAXVIL010000002.1"/>
</dbReference>
<keyword evidence="1" id="KW-0812">Transmembrane</keyword>
<sequence>MDPFLVYLIAVNVVAFLLFTIDYLIMAGNDYDWDTGLMDGRILSLFAVAGGAPGMLLALAVWARRVNKRNIAWWFTAIVCLVVWGMVCAWKWGLVSFDGFWDAVFHGFNRGVLHGLGVYLLVANVATFLAFGFDKLIAADDGIDPRRKGGLRLPELWLMGLSLLGGSVGGMVAMRLFRHKTRKWYFVAGPPLFVVLQTVLFLYLHAAGLY</sequence>
<dbReference type="AlphaFoldDB" id="A0A6I6QZ47"/>
<protein>
    <submittedName>
        <fullName evidence="2">DUF1294 domain-containing protein</fullName>
    </submittedName>
</protein>
<proteinExistence type="predicted"/>
<keyword evidence="1" id="KW-0472">Membrane</keyword>
<evidence type="ECO:0000256" key="1">
    <source>
        <dbReference type="SAM" id="Phobius"/>
    </source>
</evidence>
<accession>A0A6I6QZ47</accession>
<dbReference type="Proteomes" id="UP000464884">
    <property type="component" value="Chromosome"/>
</dbReference>
<feature type="transmembrane region" description="Helical" evidence="1">
    <location>
        <begin position="71"/>
        <end position="92"/>
    </location>
</feature>
<feature type="transmembrane region" description="Helical" evidence="1">
    <location>
        <begin position="112"/>
        <end position="133"/>
    </location>
</feature>
<gene>
    <name evidence="2" type="ORF">F3K97_06305</name>
</gene>
<evidence type="ECO:0000313" key="2">
    <source>
        <dbReference type="EMBL" id="QHB62910.1"/>
    </source>
</evidence>
<feature type="transmembrane region" description="Helical" evidence="1">
    <location>
        <begin position="5"/>
        <end position="25"/>
    </location>
</feature>
<organism evidence="2 3">
    <name type="scientific">Bifidobacterium adolescentis</name>
    <dbReference type="NCBI Taxonomy" id="1680"/>
    <lineage>
        <taxon>Bacteria</taxon>
        <taxon>Bacillati</taxon>
        <taxon>Actinomycetota</taxon>
        <taxon>Actinomycetes</taxon>
        <taxon>Bifidobacteriales</taxon>
        <taxon>Bifidobacteriaceae</taxon>
        <taxon>Bifidobacterium</taxon>
    </lineage>
</organism>
<feature type="transmembrane region" description="Helical" evidence="1">
    <location>
        <begin position="45"/>
        <end position="64"/>
    </location>
</feature>
<reference evidence="2 3" key="1">
    <citation type="submission" date="2019-12" db="EMBL/GenBank/DDBJ databases">
        <title>Draft Genome Sequence of Bifidobacterium adolescentis ZJ2.</title>
        <authorList>
            <person name="Jin Z."/>
        </authorList>
    </citation>
    <scope>NUCLEOTIDE SEQUENCE [LARGE SCALE GENOMIC DNA]</scope>
    <source>
        <strain evidence="2 3">ZJ2</strain>
    </source>
</reference>
<dbReference type="Pfam" id="PF06961">
    <property type="entry name" value="DUF1294"/>
    <property type="match status" value="1"/>
</dbReference>
<dbReference type="InterPro" id="IPR010718">
    <property type="entry name" value="DUF1294"/>
</dbReference>
<name>A0A6I6QZ47_BIFAD</name>
<feature type="transmembrane region" description="Helical" evidence="1">
    <location>
        <begin position="184"/>
        <end position="204"/>
    </location>
</feature>